<dbReference type="GO" id="GO:0030430">
    <property type="term" value="C:host cell cytoplasm"/>
    <property type="evidence" value="ECO:0007669"/>
    <property type="project" value="UniProtKB-SubCell"/>
</dbReference>
<dbReference type="KEGG" id="vg:932414"/>
<dbReference type="Proteomes" id="UP000000871">
    <property type="component" value="Segment"/>
</dbReference>
<dbReference type="RefSeq" id="NP_570289.1">
    <property type="nucleotide sequence ID" value="NC_003389.1"/>
</dbReference>
<feature type="domain" description="Superoxide dismutase copper/zinc binding" evidence="3">
    <location>
        <begin position="26"/>
        <end position="159"/>
    </location>
</feature>
<evidence type="ECO:0000256" key="2">
    <source>
        <dbReference type="ARBA" id="ARBA00023200"/>
    </source>
</evidence>
<dbReference type="InterPro" id="IPR024134">
    <property type="entry name" value="SOD_Cu/Zn_/chaperone"/>
</dbReference>
<dbReference type="PRINTS" id="PR00068">
    <property type="entry name" value="CUZNDISMTASE"/>
</dbReference>
<name>Q8V3G7_SWPV1</name>
<dbReference type="GO" id="GO:0006801">
    <property type="term" value="P:superoxide metabolic process"/>
    <property type="evidence" value="ECO:0007669"/>
    <property type="project" value="InterPro"/>
</dbReference>
<dbReference type="SUPFAM" id="SSF49329">
    <property type="entry name" value="Cu,Zn superoxide dismutase-like"/>
    <property type="match status" value="1"/>
</dbReference>
<dbReference type="EMBL" id="AF410153">
    <property type="protein sequence ID" value="AAL69868.1"/>
    <property type="molecule type" value="Genomic_DNA"/>
</dbReference>
<evidence type="ECO:0000256" key="1">
    <source>
        <dbReference type="ARBA" id="ARBA00004192"/>
    </source>
</evidence>
<protein>
    <submittedName>
        <fullName evidence="4">SPV129 superoxide dismutase-like protein</fullName>
    </submittedName>
</protein>
<keyword evidence="2" id="KW-1035">Host cytoplasm</keyword>
<reference evidence="4 5" key="1">
    <citation type="journal article" date="2002" name="J. Virol.">
        <title>The genome of swinepox virus.</title>
        <authorList>
            <person name="Afonso C.L."/>
            <person name="Tulman E.R."/>
            <person name="Lu Z."/>
            <person name="Zsak L."/>
            <person name="Osorio F.A."/>
            <person name="Balinsky C."/>
            <person name="Kutish G.F."/>
            <person name="Rock D.L."/>
        </authorList>
    </citation>
    <scope>NUCLEOTIDE SEQUENCE [LARGE SCALE GENOMIC DNA]</scope>
    <source>
        <strain evidence="5">Swine/Nebraska/17077-99/1999</strain>
    </source>
</reference>
<dbReference type="GO" id="GO:0005507">
    <property type="term" value="F:copper ion binding"/>
    <property type="evidence" value="ECO:0007669"/>
    <property type="project" value="InterPro"/>
</dbReference>
<dbReference type="PANTHER" id="PTHR10003">
    <property type="entry name" value="SUPEROXIDE DISMUTASE CU-ZN -RELATED"/>
    <property type="match status" value="1"/>
</dbReference>
<dbReference type="GeneID" id="932414"/>
<dbReference type="CDD" id="cd00305">
    <property type="entry name" value="Cu-Zn_Superoxide_Dismutase"/>
    <property type="match status" value="1"/>
</dbReference>
<organismHost>
    <name type="scientific">Sus scrofa</name>
    <name type="common">Pig</name>
    <dbReference type="NCBI Taxonomy" id="9823"/>
</organismHost>
<evidence type="ECO:0000313" key="4">
    <source>
        <dbReference type="EMBL" id="AAL69868.1"/>
    </source>
</evidence>
<dbReference type="Pfam" id="PF00080">
    <property type="entry name" value="Sod_Cu"/>
    <property type="match status" value="1"/>
</dbReference>
<sequence length="163" mass="18077">MDKYYTFNLVKYKAVCVIKGRRNDIHGIININQLQNDIVIISGVIIGLCEGYHGLHIHEFGDETDDVNSLGKHFNPDNKNHGSQYDTDRHVGDLGNITANKYGVSYVYKIDGRIQLRGNNSIIGRSLVISQYVDDLGKGENKTSLIDGNSGESIAWGIIGIIQ</sequence>
<evidence type="ECO:0000313" key="5">
    <source>
        <dbReference type="Proteomes" id="UP000000871"/>
    </source>
</evidence>
<keyword evidence="5" id="KW-1185">Reference proteome</keyword>
<comment type="subcellular location">
    <subcellularLocation>
        <location evidence="1">Host cytoplasm</location>
    </subcellularLocation>
</comment>
<evidence type="ECO:0000259" key="3">
    <source>
        <dbReference type="Pfam" id="PF00080"/>
    </source>
</evidence>
<gene>
    <name evidence="4" type="primary">SPV129</name>
</gene>
<dbReference type="Gene3D" id="2.60.40.200">
    <property type="entry name" value="Superoxide dismutase, copper/zinc binding domain"/>
    <property type="match status" value="1"/>
</dbReference>
<organism evidence="4 5">
    <name type="scientific">Swinepox virus (strain Swine/Nebraska/17077-99/1999)</name>
    <name type="common">SWPV</name>
    <dbReference type="NCBI Taxonomy" id="300880"/>
    <lineage>
        <taxon>Viruses</taxon>
        <taxon>Varidnaviria</taxon>
        <taxon>Bamfordvirae</taxon>
        <taxon>Nucleocytoviricota</taxon>
        <taxon>Pokkesviricetes</taxon>
        <taxon>Chitovirales</taxon>
        <taxon>Poxviridae</taxon>
        <taxon>Chordopoxvirinae</taxon>
        <taxon>Suipoxvirus</taxon>
        <taxon>Suipoxvirus swinepox</taxon>
        <taxon>Swinepox virus</taxon>
    </lineage>
</organism>
<dbReference type="InterPro" id="IPR001424">
    <property type="entry name" value="SOD_Cu_Zn_dom"/>
</dbReference>
<accession>Q8V3G7</accession>
<proteinExistence type="predicted"/>
<dbReference type="InterPro" id="IPR036423">
    <property type="entry name" value="SOD-like_Cu/Zn_dom_sf"/>
</dbReference>